<dbReference type="SUPFAM" id="SSF51344">
    <property type="entry name" value="Epsilon subunit of F1F0-ATP synthase N-terminal domain"/>
    <property type="match status" value="1"/>
</dbReference>
<evidence type="ECO:0000256" key="4">
    <source>
        <dbReference type="ARBA" id="ARBA00014480"/>
    </source>
</evidence>
<keyword evidence="7 12" id="KW-0472">Membrane</keyword>
<dbReference type="GO" id="GO:0045259">
    <property type="term" value="C:proton-transporting ATP synthase complex"/>
    <property type="evidence" value="ECO:0007669"/>
    <property type="project" value="UniProtKB-KW"/>
</dbReference>
<comment type="subcellular location">
    <subcellularLocation>
        <location evidence="2 12">Cell membrane</location>
        <topology evidence="2 12">Peripheral membrane protein</topology>
    </subcellularLocation>
</comment>
<evidence type="ECO:0000256" key="1">
    <source>
        <dbReference type="ARBA" id="ARBA00003543"/>
    </source>
</evidence>
<evidence type="ECO:0000313" key="22">
    <source>
        <dbReference type="Proteomes" id="UP001253851"/>
    </source>
</evidence>
<dbReference type="EMBL" id="QRMZ01000006">
    <property type="protein sequence ID" value="RHK07084.1"/>
    <property type="molecule type" value="Genomic_DNA"/>
</dbReference>
<feature type="domain" description="ATP synthase epsilon subunit C-terminal" evidence="14">
    <location>
        <begin position="91"/>
        <end position="138"/>
    </location>
</feature>
<dbReference type="NCBIfam" id="NF001846">
    <property type="entry name" value="PRK00571.1-3"/>
    <property type="match status" value="1"/>
</dbReference>
<dbReference type="HAMAP" id="MF_00530">
    <property type="entry name" value="ATP_synth_epsil_bac"/>
    <property type="match status" value="1"/>
</dbReference>
<reference evidence="18 21" key="2">
    <citation type="submission" date="2019-11" db="EMBL/GenBank/DDBJ databases">
        <title>Detection and genome characteristic of a blood enterococcus casselifavus isolate from Zhengzhou,china.</title>
        <authorList>
            <person name="Wen P."/>
        </authorList>
    </citation>
    <scope>NUCLEOTIDE SEQUENCE [LARGE SCALE GENOMIC DNA]</scope>
    <source>
        <strain evidence="18 21">EC291</strain>
    </source>
</reference>
<evidence type="ECO:0000256" key="6">
    <source>
        <dbReference type="ARBA" id="ARBA00023065"/>
    </source>
</evidence>
<keyword evidence="12" id="KW-0375">Hydrogen ion transport</keyword>
<organism evidence="19 20">
    <name type="scientific">Enterococcus casseliflavus</name>
    <name type="common">Enterococcus flavescens</name>
    <dbReference type="NCBI Taxonomy" id="37734"/>
    <lineage>
        <taxon>Bacteria</taxon>
        <taxon>Bacillati</taxon>
        <taxon>Bacillota</taxon>
        <taxon>Bacilli</taxon>
        <taxon>Lactobacillales</taxon>
        <taxon>Enterococcaceae</taxon>
        <taxon>Enterococcus</taxon>
    </lineage>
</organism>
<evidence type="ECO:0000313" key="19">
    <source>
        <dbReference type="EMBL" id="RHK07084.1"/>
    </source>
</evidence>
<keyword evidence="12" id="KW-1003">Cell membrane</keyword>
<dbReference type="InterPro" id="IPR020547">
    <property type="entry name" value="ATP_synth_F1_esu_C"/>
</dbReference>
<evidence type="ECO:0000313" key="17">
    <source>
        <dbReference type="EMBL" id="MDT2982018.1"/>
    </source>
</evidence>
<dbReference type="CDD" id="cd12152">
    <property type="entry name" value="F1-ATPase_delta"/>
    <property type="match status" value="1"/>
</dbReference>
<keyword evidence="8 12" id="KW-0139">CF(1)</keyword>
<dbReference type="GeneID" id="91576427"/>
<dbReference type="Gene3D" id="1.20.5.440">
    <property type="entry name" value="ATP synthase delta/epsilon subunit, C-terminal domain"/>
    <property type="match status" value="1"/>
</dbReference>
<evidence type="ECO:0000313" key="16">
    <source>
        <dbReference type="EMBL" id="MDT2964130.1"/>
    </source>
</evidence>
<evidence type="ECO:0000256" key="3">
    <source>
        <dbReference type="ARBA" id="ARBA00005712"/>
    </source>
</evidence>
<keyword evidence="9 12" id="KW-0066">ATP synthesis</keyword>
<evidence type="ECO:0000313" key="20">
    <source>
        <dbReference type="Proteomes" id="UP000286288"/>
    </source>
</evidence>
<evidence type="ECO:0000256" key="8">
    <source>
        <dbReference type="ARBA" id="ARBA00023196"/>
    </source>
</evidence>
<evidence type="ECO:0000259" key="14">
    <source>
        <dbReference type="Pfam" id="PF00401"/>
    </source>
</evidence>
<dbReference type="Proteomes" id="UP001268896">
    <property type="component" value="Unassembled WGS sequence"/>
</dbReference>
<dbReference type="PANTHER" id="PTHR13822:SF10">
    <property type="entry name" value="ATP SYNTHASE EPSILON CHAIN, CHLOROPLASTIC"/>
    <property type="match status" value="1"/>
</dbReference>
<comment type="subunit">
    <text evidence="12 13">F-type ATPases have 2 components, CF(1) - the catalytic core - and CF(0) - the membrane proton channel. CF(1) has five subunits: alpha(3), beta(3), gamma(1), delta(1), epsilon(1). CF(0) has three main subunits: a, b and c.</text>
</comment>
<reference evidence="19 20" key="1">
    <citation type="submission" date="2018-08" db="EMBL/GenBank/DDBJ databases">
        <title>A genome reference for cultivated species of the human gut microbiota.</title>
        <authorList>
            <person name="Zou Y."/>
            <person name="Xue W."/>
            <person name="Luo G."/>
        </authorList>
    </citation>
    <scope>NUCLEOTIDE SEQUENCE [LARGE SCALE GENOMIC DNA]</scope>
    <source>
        <strain evidence="19 20">AF48-16</strain>
    </source>
</reference>
<dbReference type="InterPro" id="IPR020546">
    <property type="entry name" value="ATP_synth_F1_dsu/esu_N"/>
</dbReference>
<reference evidence="16 22" key="3">
    <citation type="submission" date="2023-03" db="EMBL/GenBank/DDBJ databases">
        <authorList>
            <person name="Shen W."/>
            <person name="Cai J."/>
        </authorList>
    </citation>
    <scope>NUCLEOTIDE SEQUENCE [LARGE SCALE GENOMIC DNA]</scope>
    <source>
        <strain evidence="17 22">B516</strain>
        <strain evidence="16">K72-2</strain>
    </source>
</reference>
<evidence type="ECO:0000256" key="2">
    <source>
        <dbReference type="ARBA" id="ARBA00004202"/>
    </source>
</evidence>
<proteinExistence type="inferred from homology"/>
<dbReference type="EMBL" id="CP046123">
    <property type="protein sequence ID" value="QGN30469.1"/>
    <property type="molecule type" value="Genomic_DNA"/>
</dbReference>
<gene>
    <name evidence="12" type="primary">atpC</name>
    <name evidence="19" type="ORF">DW084_06215</name>
    <name evidence="18" type="ORF">GFU50_13545</name>
    <name evidence="16" type="ORF">P7I32_05875</name>
    <name evidence="17" type="ORF">P7I34_05045</name>
</gene>
<comment type="similarity">
    <text evidence="3 12 13">Belongs to the ATPase epsilon chain family.</text>
</comment>
<dbReference type="Proteomes" id="UP000286288">
    <property type="component" value="Unassembled WGS sequence"/>
</dbReference>
<dbReference type="OrthoDB" id="9804110at2"/>
<evidence type="ECO:0000256" key="7">
    <source>
        <dbReference type="ARBA" id="ARBA00023136"/>
    </source>
</evidence>
<dbReference type="Pfam" id="PF00401">
    <property type="entry name" value="ATP-synt_DE"/>
    <property type="match status" value="1"/>
</dbReference>
<evidence type="ECO:0000256" key="11">
    <source>
        <dbReference type="ARBA" id="ARBA00031795"/>
    </source>
</evidence>
<dbReference type="AlphaFoldDB" id="A0A1L8SAD7"/>
<accession>A0A1L8SAD7</accession>
<sequence length="140" mass="15676">MDQFLTVNVVTPAGLVYDHHAKIVVARTTDGEIGILPHHAPIIVPLTIDEVRVKRIDSDTHVDWVAVNGGILEVRDNVVSIVADSAERDRDIDVSRAERAKQRAERQIEEAKQVEDIDQLRRATVALHRAINRINVSKHS</sequence>
<dbReference type="InterPro" id="IPR036794">
    <property type="entry name" value="ATP_F1_dsu/esu_C_sf"/>
</dbReference>
<keyword evidence="5 12" id="KW-0813">Transport</keyword>
<evidence type="ECO:0000256" key="13">
    <source>
        <dbReference type="RuleBase" id="RU003656"/>
    </source>
</evidence>
<dbReference type="Proteomes" id="UP001253851">
    <property type="component" value="Unassembled WGS sequence"/>
</dbReference>
<name>A0A1L8SAD7_ENTCA</name>
<dbReference type="GO" id="GO:0005524">
    <property type="term" value="F:ATP binding"/>
    <property type="evidence" value="ECO:0007669"/>
    <property type="project" value="UniProtKB-UniRule"/>
</dbReference>
<dbReference type="Pfam" id="PF02823">
    <property type="entry name" value="ATP-synt_DE_N"/>
    <property type="match status" value="1"/>
</dbReference>
<evidence type="ECO:0000313" key="18">
    <source>
        <dbReference type="EMBL" id="QGN30469.1"/>
    </source>
</evidence>
<dbReference type="InterPro" id="IPR001469">
    <property type="entry name" value="ATP_synth_F1_dsu/esu"/>
</dbReference>
<feature type="domain" description="ATP synthase F1 complex delta/epsilon subunit N-terminal" evidence="15">
    <location>
        <begin position="5"/>
        <end position="86"/>
    </location>
</feature>
<evidence type="ECO:0000256" key="12">
    <source>
        <dbReference type="HAMAP-Rule" id="MF_00530"/>
    </source>
</evidence>
<dbReference type="NCBIfam" id="TIGR01216">
    <property type="entry name" value="ATP_synt_epsi"/>
    <property type="match status" value="1"/>
</dbReference>
<protein>
    <recommendedName>
        <fullName evidence="4 12">ATP synthase epsilon chain</fullName>
    </recommendedName>
    <alternativeName>
        <fullName evidence="11 12">ATP synthase F1 sector epsilon subunit</fullName>
    </alternativeName>
    <alternativeName>
        <fullName evidence="10 12">F-ATPase epsilon subunit</fullName>
    </alternativeName>
</protein>
<dbReference type="Gene3D" id="2.60.15.10">
    <property type="entry name" value="F0F1 ATP synthase delta/epsilon subunit, N-terminal"/>
    <property type="match status" value="1"/>
</dbReference>
<evidence type="ECO:0000259" key="15">
    <source>
        <dbReference type="Pfam" id="PF02823"/>
    </source>
</evidence>
<dbReference type="SUPFAM" id="SSF46604">
    <property type="entry name" value="Epsilon subunit of F1F0-ATP synthase C-terminal domain"/>
    <property type="match status" value="1"/>
</dbReference>
<evidence type="ECO:0000256" key="10">
    <source>
        <dbReference type="ARBA" id="ARBA00030215"/>
    </source>
</evidence>
<evidence type="ECO:0000256" key="5">
    <source>
        <dbReference type="ARBA" id="ARBA00022448"/>
    </source>
</evidence>
<dbReference type="EMBL" id="JARQDV010000002">
    <property type="protein sequence ID" value="MDT2964130.1"/>
    <property type="molecule type" value="Genomic_DNA"/>
</dbReference>
<keyword evidence="6 12" id="KW-0406">Ion transport</keyword>
<dbReference type="EMBL" id="JARQDZ010000002">
    <property type="protein sequence ID" value="MDT2982018.1"/>
    <property type="molecule type" value="Genomic_DNA"/>
</dbReference>
<dbReference type="RefSeq" id="WP_005228716.1">
    <property type="nucleotide sequence ID" value="NZ_BAAAXK010000002.1"/>
</dbReference>
<dbReference type="Proteomes" id="UP000422837">
    <property type="component" value="Chromosome"/>
</dbReference>
<dbReference type="GO" id="GO:0005886">
    <property type="term" value="C:plasma membrane"/>
    <property type="evidence" value="ECO:0007669"/>
    <property type="project" value="UniProtKB-SubCell"/>
</dbReference>
<evidence type="ECO:0000313" key="21">
    <source>
        <dbReference type="Proteomes" id="UP000422837"/>
    </source>
</evidence>
<dbReference type="InterPro" id="IPR036771">
    <property type="entry name" value="ATPsynth_dsu/esu_N"/>
</dbReference>
<evidence type="ECO:0000256" key="9">
    <source>
        <dbReference type="ARBA" id="ARBA00023310"/>
    </source>
</evidence>
<dbReference type="GO" id="GO:0046933">
    <property type="term" value="F:proton-transporting ATP synthase activity, rotational mechanism"/>
    <property type="evidence" value="ECO:0007669"/>
    <property type="project" value="UniProtKB-UniRule"/>
</dbReference>
<dbReference type="PANTHER" id="PTHR13822">
    <property type="entry name" value="ATP SYNTHASE DELTA/EPSILON CHAIN"/>
    <property type="match status" value="1"/>
</dbReference>
<comment type="function">
    <text evidence="1 12">Produces ATP from ADP in the presence of a proton gradient across the membrane.</text>
</comment>